<name>A0A6L2ZRA0_9ENTR</name>
<sequence length="241" mass="28195">MEGGLFFMTKMAVSLKSFSLISIMEHSEDIWGIKDCESRFIYTNRAFREFLNIPARFKIEGKRDEQLPTPVSEFPSELQKQDLDTISSGQRVTIIKTHFFGREQKLQPYLCEKFPFYSENNECMGTVFYGRKMDFISFPQYVDNITPSVLALEPPSDLFTAFELKIVFHVLQSLSAKEIGKKLNRSYRTIENYLQVMYRKSDVSSLPEFKKFCSKHGFDCYIPQEFIRPGIQFIKNRRASL</sequence>
<dbReference type="SMART" id="SM00421">
    <property type="entry name" value="HTH_LUXR"/>
    <property type="match status" value="1"/>
</dbReference>
<comment type="caution">
    <text evidence="3">The sequence shown here is derived from an EMBL/GenBank/DDBJ whole genome shotgun (WGS) entry which is preliminary data.</text>
</comment>
<dbReference type="Pfam" id="PF08448">
    <property type="entry name" value="PAS_4"/>
    <property type="match status" value="1"/>
</dbReference>
<keyword evidence="1" id="KW-0238">DNA-binding</keyword>
<reference evidence="3 4" key="1">
    <citation type="submission" date="2020-06" db="EMBL/GenBank/DDBJ databases">
        <title>The genome sequence of Candidatus Regiella insecticola strain Tut.</title>
        <authorList>
            <person name="Nikoh N."/>
            <person name="Tsuchida T."/>
            <person name="Koga R."/>
            <person name="Oshima K."/>
            <person name="Hattori M."/>
            <person name="Fukatsu T."/>
        </authorList>
    </citation>
    <scope>NUCLEOTIDE SEQUENCE [LARGE SCALE GENOMIC DNA]</scope>
    <source>
        <strain evidence="3 4">Tut</strain>
    </source>
</reference>
<dbReference type="Gene3D" id="1.10.10.10">
    <property type="entry name" value="Winged helix-like DNA-binding domain superfamily/Winged helix DNA-binding domain"/>
    <property type="match status" value="1"/>
</dbReference>
<evidence type="ECO:0000313" key="4">
    <source>
        <dbReference type="Proteomes" id="UP000504714"/>
    </source>
</evidence>
<feature type="domain" description="HTH luxR-type" evidence="2">
    <location>
        <begin position="156"/>
        <end position="213"/>
    </location>
</feature>
<dbReference type="EMBL" id="BLXO01000008">
    <property type="protein sequence ID" value="GFN47293.1"/>
    <property type="molecule type" value="Genomic_DNA"/>
</dbReference>
<dbReference type="InterPro" id="IPR036388">
    <property type="entry name" value="WH-like_DNA-bd_sf"/>
</dbReference>
<protein>
    <submittedName>
        <fullName evidence="3">Transcriptional regulator</fullName>
    </submittedName>
</protein>
<dbReference type="AlphaFoldDB" id="A0A6L2ZRA0"/>
<dbReference type="SUPFAM" id="SSF46894">
    <property type="entry name" value="C-terminal effector domain of the bipartite response regulators"/>
    <property type="match status" value="1"/>
</dbReference>
<organism evidence="3 4">
    <name type="scientific">Candidatus Regiella insecticola</name>
    <dbReference type="NCBI Taxonomy" id="138073"/>
    <lineage>
        <taxon>Bacteria</taxon>
        <taxon>Pseudomonadati</taxon>
        <taxon>Pseudomonadota</taxon>
        <taxon>Gammaproteobacteria</taxon>
        <taxon>Enterobacterales</taxon>
        <taxon>Enterobacteriaceae</taxon>
        <taxon>aphid secondary symbionts</taxon>
        <taxon>Candidatus Regiella</taxon>
    </lineage>
</organism>
<proteinExistence type="predicted"/>
<dbReference type="Proteomes" id="UP000504714">
    <property type="component" value="Unassembled WGS sequence"/>
</dbReference>
<gene>
    <name evidence="3" type="ORF">RINTU1_33020</name>
</gene>
<dbReference type="Gene3D" id="3.30.450.20">
    <property type="entry name" value="PAS domain"/>
    <property type="match status" value="1"/>
</dbReference>
<dbReference type="InterPro" id="IPR000792">
    <property type="entry name" value="Tscrpt_reg_LuxR_C"/>
</dbReference>
<evidence type="ECO:0000256" key="1">
    <source>
        <dbReference type="ARBA" id="ARBA00023125"/>
    </source>
</evidence>
<accession>A0A6L2ZRA0</accession>
<evidence type="ECO:0000259" key="2">
    <source>
        <dbReference type="SMART" id="SM00421"/>
    </source>
</evidence>
<dbReference type="InterPro" id="IPR016032">
    <property type="entry name" value="Sig_transdc_resp-reg_C-effctor"/>
</dbReference>
<evidence type="ECO:0000313" key="3">
    <source>
        <dbReference type="EMBL" id="GFN47293.1"/>
    </source>
</evidence>
<dbReference type="GO" id="GO:0006355">
    <property type="term" value="P:regulation of DNA-templated transcription"/>
    <property type="evidence" value="ECO:0007669"/>
    <property type="project" value="InterPro"/>
</dbReference>
<dbReference type="GO" id="GO:0003677">
    <property type="term" value="F:DNA binding"/>
    <property type="evidence" value="ECO:0007669"/>
    <property type="project" value="UniProtKB-KW"/>
</dbReference>
<dbReference type="InterPro" id="IPR013656">
    <property type="entry name" value="PAS_4"/>
</dbReference>